<comment type="cofactor">
    <cofactor evidence="2">
        <name>Mn(2+)</name>
        <dbReference type="ChEBI" id="CHEBI:29035"/>
    </cofactor>
</comment>
<dbReference type="PROSITE" id="PS01085">
    <property type="entry name" value="RIBUL_P_3_EPIMER_1"/>
    <property type="match status" value="1"/>
</dbReference>
<dbReference type="SUPFAM" id="SSF46689">
    <property type="entry name" value="Homeodomain-like"/>
    <property type="match status" value="1"/>
</dbReference>
<gene>
    <name evidence="18" type="primary">RPE</name>
    <name evidence="18" type="ORF">TNCV_5046161</name>
</gene>
<dbReference type="Pfam" id="PF01498">
    <property type="entry name" value="HTH_Tnp_Tc3_2"/>
    <property type="match status" value="1"/>
</dbReference>
<keyword evidence="12" id="KW-0408">Iron</keyword>
<evidence type="ECO:0000256" key="9">
    <source>
        <dbReference type="ARBA" id="ARBA00013188"/>
    </source>
</evidence>
<comment type="subcellular location">
    <subcellularLocation>
        <location evidence="6">Nucleus</location>
    </subcellularLocation>
</comment>
<evidence type="ECO:0000256" key="6">
    <source>
        <dbReference type="ARBA" id="ARBA00004123"/>
    </source>
</evidence>
<evidence type="ECO:0000256" key="2">
    <source>
        <dbReference type="ARBA" id="ARBA00001936"/>
    </source>
</evidence>
<comment type="subunit">
    <text evidence="8">Homodimer.</text>
</comment>
<keyword evidence="19" id="KW-1185">Reference proteome</keyword>
<dbReference type="InterPro" id="IPR002492">
    <property type="entry name" value="Transposase_Tc1-like"/>
</dbReference>
<dbReference type="GO" id="GO:0005634">
    <property type="term" value="C:nucleus"/>
    <property type="evidence" value="ECO:0007669"/>
    <property type="project" value="UniProtKB-SubCell"/>
</dbReference>
<dbReference type="InterPro" id="IPR026019">
    <property type="entry name" value="Ribul_P_3_epim"/>
</dbReference>
<comment type="caution">
    <text evidence="18">The sequence shown here is derived from an EMBL/GenBank/DDBJ whole genome shotgun (WGS) entry which is preliminary data.</text>
</comment>
<reference evidence="18" key="1">
    <citation type="submission" date="2020-08" db="EMBL/GenBank/DDBJ databases">
        <title>Multicomponent nature underlies the extraordinary mechanical properties of spider dragline silk.</title>
        <authorList>
            <person name="Kono N."/>
            <person name="Nakamura H."/>
            <person name="Mori M."/>
            <person name="Yoshida Y."/>
            <person name="Ohtoshi R."/>
            <person name="Malay A.D."/>
            <person name="Moran D.A.P."/>
            <person name="Tomita M."/>
            <person name="Numata K."/>
            <person name="Arakawa K."/>
        </authorList>
    </citation>
    <scope>NUCLEOTIDE SEQUENCE</scope>
</reference>
<dbReference type="CDD" id="cd00429">
    <property type="entry name" value="RPE"/>
    <property type="match status" value="1"/>
</dbReference>
<evidence type="ECO:0000256" key="10">
    <source>
        <dbReference type="ARBA" id="ARBA00022723"/>
    </source>
</evidence>
<dbReference type="Gene3D" id="3.30.420.10">
    <property type="entry name" value="Ribonuclease H-like superfamily/Ribonuclease H"/>
    <property type="match status" value="1"/>
</dbReference>
<evidence type="ECO:0000256" key="5">
    <source>
        <dbReference type="ARBA" id="ARBA00001954"/>
    </source>
</evidence>
<comment type="cofactor">
    <cofactor evidence="5">
        <name>Fe(2+)</name>
        <dbReference type="ChEBI" id="CHEBI:29033"/>
    </cofactor>
</comment>
<dbReference type="Gene3D" id="3.20.20.70">
    <property type="entry name" value="Aldolase class I"/>
    <property type="match status" value="1"/>
</dbReference>
<name>A0A8X6WHK7_TRICX</name>
<keyword evidence="13" id="KW-0464">Manganese</keyword>
<proteinExistence type="inferred from homology"/>
<keyword evidence="10" id="KW-0479">Metal-binding</keyword>
<evidence type="ECO:0000259" key="17">
    <source>
        <dbReference type="Pfam" id="PF01498"/>
    </source>
</evidence>
<comment type="similarity">
    <text evidence="7">Belongs to the ribulose-phosphate 3-epimerase family.</text>
</comment>
<accession>A0A8X6WHK7</accession>
<dbReference type="InterPro" id="IPR000056">
    <property type="entry name" value="Ribul_P_3_epim-like"/>
</dbReference>
<dbReference type="GO" id="GO:0006098">
    <property type="term" value="P:pentose-phosphate shunt"/>
    <property type="evidence" value="ECO:0007669"/>
    <property type="project" value="InterPro"/>
</dbReference>
<dbReference type="HAMAP" id="MF_02227">
    <property type="entry name" value="RPE"/>
    <property type="match status" value="1"/>
</dbReference>
<evidence type="ECO:0000256" key="4">
    <source>
        <dbReference type="ARBA" id="ARBA00001947"/>
    </source>
</evidence>
<evidence type="ECO:0000313" key="18">
    <source>
        <dbReference type="EMBL" id="GFY35242.1"/>
    </source>
</evidence>
<dbReference type="GO" id="GO:0046872">
    <property type="term" value="F:metal ion binding"/>
    <property type="evidence" value="ECO:0007669"/>
    <property type="project" value="UniProtKB-KW"/>
</dbReference>
<comment type="cofactor">
    <cofactor evidence="3">
        <name>Co(2+)</name>
        <dbReference type="ChEBI" id="CHEBI:48828"/>
    </cofactor>
</comment>
<dbReference type="AlphaFoldDB" id="A0A8X6WHK7"/>
<keyword evidence="15" id="KW-0119">Carbohydrate metabolism</keyword>
<dbReference type="Proteomes" id="UP000887159">
    <property type="component" value="Unassembled WGS sequence"/>
</dbReference>
<protein>
    <recommendedName>
        <fullName evidence="9">ribulose-phosphate 3-epimerase</fullName>
        <ecNumber evidence="9">5.1.3.1</ecNumber>
    </recommendedName>
</protein>
<dbReference type="EMBL" id="BMAU01021430">
    <property type="protein sequence ID" value="GFY35242.1"/>
    <property type="molecule type" value="Genomic_DNA"/>
</dbReference>
<dbReference type="SUPFAM" id="SSF51366">
    <property type="entry name" value="Ribulose-phoshate binding barrel"/>
    <property type="match status" value="1"/>
</dbReference>
<comment type="catalytic activity">
    <reaction evidence="1">
        <text>D-ribulose 5-phosphate = D-xylulose 5-phosphate</text>
        <dbReference type="Rhea" id="RHEA:13677"/>
        <dbReference type="ChEBI" id="CHEBI:57737"/>
        <dbReference type="ChEBI" id="CHEBI:58121"/>
        <dbReference type="EC" id="5.1.3.1"/>
    </reaction>
</comment>
<dbReference type="InterPro" id="IPR036397">
    <property type="entry name" value="RNaseH_sf"/>
</dbReference>
<dbReference type="GO" id="GO:0005975">
    <property type="term" value="P:carbohydrate metabolic process"/>
    <property type="evidence" value="ECO:0007669"/>
    <property type="project" value="InterPro"/>
</dbReference>
<feature type="domain" description="Transposase Tc1-like" evidence="17">
    <location>
        <begin position="260"/>
        <end position="332"/>
    </location>
</feature>
<evidence type="ECO:0000256" key="12">
    <source>
        <dbReference type="ARBA" id="ARBA00023004"/>
    </source>
</evidence>
<evidence type="ECO:0000256" key="1">
    <source>
        <dbReference type="ARBA" id="ARBA00001782"/>
    </source>
</evidence>
<keyword evidence="11" id="KW-0862">Zinc</keyword>
<dbReference type="InterPro" id="IPR011060">
    <property type="entry name" value="RibuloseP-bd_barrel"/>
</dbReference>
<dbReference type="GO" id="GO:0015074">
    <property type="term" value="P:DNA integration"/>
    <property type="evidence" value="ECO:0007669"/>
    <property type="project" value="InterPro"/>
</dbReference>
<keyword evidence="14" id="KW-0413">Isomerase</keyword>
<dbReference type="InterPro" id="IPR013785">
    <property type="entry name" value="Aldolase_TIM"/>
</dbReference>
<evidence type="ECO:0000256" key="14">
    <source>
        <dbReference type="ARBA" id="ARBA00023235"/>
    </source>
</evidence>
<evidence type="ECO:0000256" key="16">
    <source>
        <dbReference type="ARBA" id="ARBA00057323"/>
    </source>
</evidence>
<evidence type="ECO:0000256" key="3">
    <source>
        <dbReference type="ARBA" id="ARBA00001941"/>
    </source>
</evidence>
<evidence type="ECO:0000256" key="15">
    <source>
        <dbReference type="ARBA" id="ARBA00023277"/>
    </source>
</evidence>
<dbReference type="Pfam" id="PF00834">
    <property type="entry name" value="Ribul_P_3_epim"/>
    <property type="match status" value="1"/>
</dbReference>
<dbReference type="GO" id="GO:0006313">
    <property type="term" value="P:DNA transposition"/>
    <property type="evidence" value="ECO:0007669"/>
    <property type="project" value="InterPro"/>
</dbReference>
<organism evidence="18 19">
    <name type="scientific">Trichonephila clavipes</name>
    <name type="common">Golden silk orbweaver</name>
    <name type="synonym">Nephila clavipes</name>
    <dbReference type="NCBI Taxonomy" id="2585209"/>
    <lineage>
        <taxon>Eukaryota</taxon>
        <taxon>Metazoa</taxon>
        <taxon>Ecdysozoa</taxon>
        <taxon>Arthropoda</taxon>
        <taxon>Chelicerata</taxon>
        <taxon>Arachnida</taxon>
        <taxon>Araneae</taxon>
        <taxon>Araneomorphae</taxon>
        <taxon>Entelegynae</taxon>
        <taxon>Araneoidea</taxon>
        <taxon>Nephilidae</taxon>
        <taxon>Trichonephila</taxon>
    </lineage>
</organism>
<dbReference type="PROSITE" id="PS01086">
    <property type="entry name" value="RIBUL_P_3_EPIMER_2"/>
    <property type="match status" value="1"/>
</dbReference>
<sequence>MKCKIGPSILNADLSEIYSESQRLLDSGADYLHLDVMDGHFVPNLTFGHPVVKCLKKKLPQAFFDMHMMVADPVKWIEPISDAGAEQYTFHVEATNEPLEVIRKIKDAGMKAGIGLKPGTPVEVVVPYIEHVDLVLVMTVEPGFGGQKFMGDMMSKVQYLRSAYQNLDIEVDGGVGPNTIGMCAEREMVNNQSVRQHLDAFTRGRIIGKLEEGCSVTSAAAEFGIAHSIVSRLWRQFQTTGTAIRGFSSGRPRGTTPADDRYIVLQARRNRRQTAGEIARHTTQATGRPISRFTVARRLPGGGLFARRPVRCVPLTPAHQRRRSLWCQEHRNWRDNEWGRVLFTDESRFSLSSDSHHILIWRERGSRNHP</sequence>
<evidence type="ECO:0000256" key="11">
    <source>
        <dbReference type="ARBA" id="ARBA00022833"/>
    </source>
</evidence>
<comment type="function">
    <text evidence="16">Catalyzes the reversible epimerization of D-ribulose 5-phosphate to D-xylulose 5-phosphate.</text>
</comment>
<evidence type="ECO:0000256" key="7">
    <source>
        <dbReference type="ARBA" id="ARBA00009541"/>
    </source>
</evidence>
<dbReference type="InterPro" id="IPR009057">
    <property type="entry name" value="Homeodomain-like_sf"/>
</dbReference>
<dbReference type="EC" id="5.1.3.1" evidence="9"/>
<evidence type="ECO:0000256" key="13">
    <source>
        <dbReference type="ARBA" id="ARBA00023211"/>
    </source>
</evidence>
<dbReference type="PANTHER" id="PTHR11749">
    <property type="entry name" value="RIBULOSE-5-PHOSPHATE-3-EPIMERASE"/>
    <property type="match status" value="1"/>
</dbReference>
<evidence type="ECO:0000256" key="8">
    <source>
        <dbReference type="ARBA" id="ARBA00011738"/>
    </source>
</evidence>
<dbReference type="NCBIfam" id="NF004076">
    <property type="entry name" value="PRK05581.1-4"/>
    <property type="match status" value="1"/>
</dbReference>
<dbReference type="FunFam" id="3.20.20.70:FF:000191">
    <property type="entry name" value="ribulose-phosphate 3-epimerase isoform X2"/>
    <property type="match status" value="1"/>
</dbReference>
<dbReference type="GO" id="GO:0004750">
    <property type="term" value="F:D-ribulose-phosphate 3-epimerase activity"/>
    <property type="evidence" value="ECO:0007669"/>
    <property type="project" value="UniProtKB-EC"/>
</dbReference>
<evidence type="ECO:0000313" key="19">
    <source>
        <dbReference type="Proteomes" id="UP000887159"/>
    </source>
</evidence>
<comment type="cofactor">
    <cofactor evidence="4">
        <name>Zn(2+)</name>
        <dbReference type="ChEBI" id="CHEBI:29105"/>
    </cofactor>
</comment>
<dbReference type="GO" id="GO:0003677">
    <property type="term" value="F:DNA binding"/>
    <property type="evidence" value="ECO:0007669"/>
    <property type="project" value="InterPro"/>
</dbReference>